<keyword evidence="6 12" id="KW-0378">Hydrolase</keyword>
<dbReference type="GO" id="GO:0046872">
    <property type="term" value="F:metal ion binding"/>
    <property type="evidence" value="ECO:0007669"/>
    <property type="project" value="UniProtKB-KW"/>
</dbReference>
<dbReference type="EMBL" id="JACTNZ010000005">
    <property type="protein sequence ID" value="KAG5550051.1"/>
    <property type="molecule type" value="Genomic_DNA"/>
</dbReference>
<evidence type="ECO:0000256" key="2">
    <source>
        <dbReference type="ARBA" id="ARBA00001946"/>
    </source>
</evidence>
<comment type="cofactor">
    <cofactor evidence="1">
        <name>Mn(2+)</name>
        <dbReference type="ChEBI" id="CHEBI:29035"/>
    </cofactor>
</comment>
<evidence type="ECO:0000256" key="11">
    <source>
        <dbReference type="ARBA" id="ARBA00048336"/>
    </source>
</evidence>
<dbReference type="InterPro" id="IPR036457">
    <property type="entry name" value="PPM-type-like_dom_sf"/>
</dbReference>
<accession>A0AAV6KC13</accession>
<comment type="catalytic activity">
    <reaction evidence="11">
        <text>O-phospho-L-threonyl-[protein] + H2O = L-threonyl-[protein] + phosphate</text>
        <dbReference type="Rhea" id="RHEA:47004"/>
        <dbReference type="Rhea" id="RHEA-COMP:11060"/>
        <dbReference type="Rhea" id="RHEA-COMP:11605"/>
        <dbReference type="ChEBI" id="CHEBI:15377"/>
        <dbReference type="ChEBI" id="CHEBI:30013"/>
        <dbReference type="ChEBI" id="CHEBI:43474"/>
        <dbReference type="ChEBI" id="CHEBI:61977"/>
        <dbReference type="EC" id="3.1.3.16"/>
    </reaction>
</comment>
<evidence type="ECO:0000256" key="13">
    <source>
        <dbReference type="SAM" id="MobiDB-lite"/>
    </source>
</evidence>
<comment type="catalytic activity">
    <reaction evidence="10">
        <text>O-phospho-L-seryl-[protein] + H2O = L-seryl-[protein] + phosphate</text>
        <dbReference type="Rhea" id="RHEA:20629"/>
        <dbReference type="Rhea" id="RHEA-COMP:9863"/>
        <dbReference type="Rhea" id="RHEA-COMP:11604"/>
        <dbReference type="ChEBI" id="CHEBI:15377"/>
        <dbReference type="ChEBI" id="CHEBI:29999"/>
        <dbReference type="ChEBI" id="CHEBI:43474"/>
        <dbReference type="ChEBI" id="CHEBI:83421"/>
        <dbReference type="EC" id="3.1.3.16"/>
    </reaction>
</comment>
<evidence type="ECO:0000313" key="15">
    <source>
        <dbReference type="EMBL" id="KAG5550051.1"/>
    </source>
</evidence>
<keyword evidence="9" id="KW-0464">Manganese</keyword>
<dbReference type="Gene3D" id="3.60.40.10">
    <property type="entry name" value="PPM-type phosphatase domain"/>
    <property type="match status" value="1"/>
</dbReference>
<dbReference type="CDD" id="cd00143">
    <property type="entry name" value="PP2Cc"/>
    <property type="match status" value="1"/>
</dbReference>
<dbReference type="GO" id="GO:0004722">
    <property type="term" value="F:protein serine/threonine phosphatase activity"/>
    <property type="evidence" value="ECO:0007669"/>
    <property type="project" value="UniProtKB-EC"/>
</dbReference>
<dbReference type="PANTHER" id="PTHR47992">
    <property type="entry name" value="PROTEIN PHOSPHATASE"/>
    <property type="match status" value="1"/>
</dbReference>
<dbReference type="PROSITE" id="PS01032">
    <property type="entry name" value="PPM_1"/>
    <property type="match status" value="1"/>
</dbReference>
<evidence type="ECO:0000256" key="1">
    <source>
        <dbReference type="ARBA" id="ARBA00001936"/>
    </source>
</evidence>
<evidence type="ECO:0000256" key="10">
    <source>
        <dbReference type="ARBA" id="ARBA00047761"/>
    </source>
</evidence>
<proteinExistence type="inferred from homology"/>
<dbReference type="Proteomes" id="UP000823749">
    <property type="component" value="Chromosome 5"/>
</dbReference>
<evidence type="ECO:0000256" key="5">
    <source>
        <dbReference type="ARBA" id="ARBA00022723"/>
    </source>
</evidence>
<dbReference type="InterPro" id="IPR000222">
    <property type="entry name" value="PP2C_BS"/>
</dbReference>
<evidence type="ECO:0000256" key="4">
    <source>
        <dbReference type="ARBA" id="ARBA00013081"/>
    </source>
</evidence>
<organism evidence="15 16">
    <name type="scientific">Rhododendron griersonianum</name>
    <dbReference type="NCBI Taxonomy" id="479676"/>
    <lineage>
        <taxon>Eukaryota</taxon>
        <taxon>Viridiplantae</taxon>
        <taxon>Streptophyta</taxon>
        <taxon>Embryophyta</taxon>
        <taxon>Tracheophyta</taxon>
        <taxon>Spermatophyta</taxon>
        <taxon>Magnoliopsida</taxon>
        <taxon>eudicotyledons</taxon>
        <taxon>Gunneridae</taxon>
        <taxon>Pentapetalae</taxon>
        <taxon>asterids</taxon>
        <taxon>Ericales</taxon>
        <taxon>Ericaceae</taxon>
        <taxon>Ericoideae</taxon>
        <taxon>Rhodoreae</taxon>
        <taxon>Rhododendron</taxon>
    </lineage>
</organism>
<comment type="similarity">
    <text evidence="3 12">Belongs to the PP2C family.</text>
</comment>
<dbReference type="GO" id="GO:0016020">
    <property type="term" value="C:membrane"/>
    <property type="evidence" value="ECO:0007669"/>
    <property type="project" value="UniProtKB-ARBA"/>
</dbReference>
<gene>
    <name evidence="15" type="ORF">RHGRI_015117</name>
</gene>
<keyword evidence="5" id="KW-0479">Metal-binding</keyword>
<evidence type="ECO:0000256" key="3">
    <source>
        <dbReference type="ARBA" id="ARBA00006702"/>
    </source>
</evidence>
<evidence type="ECO:0000256" key="9">
    <source>
        <dbReference type="ARBA" id="ARBA00023211"/>
    </source>
</evidence>
<dbReference type="SUPFAM" id="SSF81606">
    <property type="entry name" value="PP2C-like"/>
    <property type="match status" value="1"/>
</dbReference>
<dbReference type="Pfam" id="PF00481">
    <property type="entry name" value="PP2C"/>
    <property type="match status" value="1"/>
</dbReference>
<dbReference type="EC" id="3.1.3.16" evidence="4"/>
<keyword evidence="8 12" id="KW-0904">Protein phosphatase</keyword>
<evidence type="ECO:0000313" key="16">
    <source>
        <dbReference type="Proteomes" id="UP000823749"/>
    </source>
</evidence>
<sequence length="397" mass="43839">MCENLVVFVKMIKPCWKTSVEGDGSRWGGRDGSRQGGDPNGRVDGLMWYKDLGYHLNGEFSMSVIQANGLLEDHSQLESGPLSSLSSGPHGTFIGVYDGHGGPEASRFVNENLFLNLKKFASEHQEISANVIKKAFLETEEEFLAIVKQQWADKPQIASVGSCCLVGVICNGLLYVANAGDSRVVLGRAEKSVRGATAIQLSTEHNASIESVRDELRSLHPHDSQIVVLKHKVWRVKGLIQVSRSIGDAYLKKAEFNREPLLAKFRLSEPFSKPILSPEPSIFIHKLNPKDQFLIFASDGLWEHLSNQEAVDIVNNCPRSGIAKRLVKAALRVAAKKREMRYTDLKKIDRGVRRHFHDDITVVVVFLDQAVMNRNSSRSCSVSIKGGGGVPSNPVKS</sequence>
<reference evidence="15" key="1">
    <citation type="submission" date="2020-08" db="EMBL/GenBank/DDBJ databases">
        <title>Plant Genome Project.</title>
        <authorList>
            <person name="Zhang R.-G."/>
        </authorList>
    </citation>
    <scope>NUCLEOTIDE SEQUENCE</scope>
    <source>
        <strain evidence="15">WSP0</strain>
        <tissue evidence="15">Leaf</tissue>
    </source>
</reference>
<dbReference type="SMART" id="SM00332">
    <property type="entry name" value="PP2Cc"/>
    <property type="match status" value="1"/>
</dbReference>
<protein>
    <recommendedName>
        <fullName evidence="4">protein-serine/threonine phosphatase</fullName>
        <ecNumber evidence="4">3.1.3.16</ecNumber>
    </recommendedName>
</protein>
<comment type="cofactor">
    <cofactor evidence="2">
        <name>Mg(2+)</name>
        <dbReference type="ChEBI" id="CHEBI:18420"/>
    </cofactor>
</comment>
<comment type="caution">
    <text evidence="15">The sequence shown here is derived from an EMBL/GenBank/DDBJ whole genome shotgun (WGS) entry which is preliminary data.</text>
</comment>
<dbReference type="FunFam" id="3.60.40.10:FF:000008">
    <property type="entry name" value="Phosphatase 2C family protein"/>
    <property type="match status" value="1"/>
</dbReference>
<evidence type="ECO:0000256" key="7">
    <source>
        <dbReference type="ARBA" id="ARBA00022842"/>
    </source>
</evidence>
<name>A0AAV6KC13_9ERIC</name>
<dbReference type="InterPro" id="IPR015655">
    <property type="entry name" value="PP2C"/>
</dbReference>
<evidence type="ECO:0000259" key="14">
    <source>
        <dbReference type="PROSITE" id="PS51746"/>
    </source>
</evidence>
<dbReference type="PROSITE" id="PS51746">
    <property type="entry name" value="PPM_2"/>
    <property type="match status" value="1"/>
</dbReference>
<feature type="region of interest" description="Disordered" evidence="13">
    <location>
        <begin position="20"/>
        <end position="40"/>
    </location>
</feature>
<dbReference type="AlphaFoldDB" id="A0AAV6KC13"/>
<evidence type="ECO:0000256" key="12">
    <source>
        <dbReference type="RuleBase" id="RU003465"/>
    </source>
</evidence>
<evidence type="ECO:0000256" key="6">
    <source>
        <dbReference type="ARBA" id="ARBA00022801"/>
    </source>
</evidence>
<keyword evidence="7" id="KW-0460">Magnesium</keyword>
<evidence type="ECO:0000256" key="8">
    <source>
        <dbReference type="ARBA" id="ARBA00022912"/>
    </source>
</evidence>
<keyword evidence="16" id="KW-1185">Reference proteome</keyword>
<feature type="domain" description="PPM-type phosphatase" evidence="14">
    <location>
        <begin position="56"/>
        <end position="367"/>
    </location>
</feature>
<dbReference type="InterPro" id="IPR001932">
    <property type="entry name" value="PPM-type_phosphatase-like_dom"/>
</dbReference>